<organism evidence="2 3">
    <name type="scientific">Anoxybacter fermentans</name>
    <dbReference type="NCBI Taxonomy" id="1323375"/>
    <lineage>
        <taxon>Bacteria</taxon>
        <taxon>Bacillati</taxon>
        <taxon>Bacillota</taxon>
        <taxon>Clostridia</taxon>
        <taxon>Halanaerobiales</taxon>
        <taxon>Anoxybacter</taxon>
    </lineage>
</organism>
<dbReference type="OrthoDB" id="8582979at2"/>
<feature type="transmembrane region" description="Helical" evidence="1">
    <location>
        <begin position="170"/>
        <end position="191"/>
    </location>
</feature>
<evidence type="ECO:0000256" key="1">
    <source>
        <dbReference type="SAM" id="Phobius"/>
    </source>
</evidence>
<dbReference type="PANTHER" id="PTHR36832:SF1">
    <property type="entry name" value="SLR1174 PROTEIN"/>
    <property type="match status" value="1"/>
</dbReference>
<dbReference type="KEGG" id="aft:BBF96_15660"/>
<dbReference type="Pfam" id="PF06182">
    <property type="entry name" value="ABC2_membrane_6"/>
    <property type="match status" value="1"/>
</dbReference>
<dbReference type="AlphaFoldDB" id="A0A3Q9HSN2"/>
<evidence type="ECO:0008006" key="4">
    <source>
        <dbReference type="Google" id="ProtNLM"/>
    </source>
</evidence>
<keyword evidence="1" id="KW-0812">Transmembrane</keyword>
<dbReference type="Proteomes" id="UP000267250">
    <property type="component" value="Chromosome"/>
</dbReference>
<feature type="transmembrane region" description="Helical" evidence="1">
    <location>
        <begin position="227"/>
        <end position="248"/>
    </location>
</feature>
<keyword evidence="3" id="KW-1185">Reference proteome</keyword>
<dbReference type="EMBL" id="CP016379">
    <property type="protein sequence ID" value="AZR74678.1"/>
    <property type="molecule type" value="Genomic_DNA"/>
</dbReference>
<sequence>MKYLAYVESRIKIGKNYKFNFYSMIVSTLIMFFVEYALWRAVFFSKDQIVGLTFGKIFQYLIFGHILRKFLGGGVDREIGENFKEGKIVIDLVKPINIVYKTLFYDLGRGLLEVFTVGVPFIVILFMGYQYIEFSFKKVCLYILMCIFGYIIYFLINFIFGLVCFWTKSIIGITSLKIAIWGILSGTFIPFELYPEWLLNLANVLPFRATYYIPVSIWIKSTHFEQVLRLMGIQLFWIIILATIVSVLEKIALKTYVVQGG</sequence>
<feature type="transmembrane region" description="Helical" evidence="1">
    <location>
        <begin position="141"/>
        <end position="163"/>
    </location>
</feature>
<evidence type="ECO:0000313" key="3">
    <source>
        <dbReference type="Proteomes" id="UP000267250"/>
    </source>
</evidence>
<keyword evidence="1" id="KW-0472">Membrane</keyword>
<evidence type="ECO:0000313" key="2">
    <source>
        <dbReference type="EMBL" id="AZR74678.1"/>
    </source>
</evidence>
<feature type="transmembrane region" description="Helical" evidence="1">
    <location>
        <begin position="49"/>
        <end position="67"/>
    </location>
</feature>
<reference evidence="2 3" key="1">
    <citation type="submission" date="2016-07" db="EMBL/GenBank/DDBJ databases">
        <title>Genome and transcriptome analysis of iron-reducing fermentative bacteria Anoxybacter fermentans.</title>
        <authorList>
            <person name="Zeng X."/>
            <person name="Shao Z."/>
        </authorList>
    </citation>
    <scope>NUCLEOTIDE SEQUENCE [LARGE SCALE GENOMIC DNA]</scope>
    <source>
        <strain evidence="2 3">DY22613</strain>
    </source>
</reference>
<feature type="transmembrane region" description="Helical" evidence="1">
    <location>
        <begin position="110"/>
        <end position="129"/>
    </location>
</feature>
<proteinExistence type="predicted"/>
<dbReference type="RefSeq" id="WP_127018047.1">
    <property type="nucleotide sequence ID" value="NZ_CP016379.1"/>
</dbReference>
<keyword evidence="1" id="KW-1133">Transmembrane helix</keyword>
<dbReference type="PANTHER" id="PTHR36832">
    <property type="entry name" value="SLR1174 PROTEIN-RELATED"/>
    <property type="match status" value="1"/>
</dbReference>
<feature type="transmembrane region" description="Helical" evidence="1">
    <location>
        <begin position="21"/>
        <end position="43"/>
    </location>
</feature>
<dbReference type="InterPro" id="IPR010390">
    <property type="entry name" value="ABC-2_transporter-like"/>
</dbReference>
<gene>
    <name evidence="2" type="ORF">BBF96_15660</name>
</gene>
<protein>
    <recommendedName>
        <fullName evidence="4">ABC transporter permease</fullName>
    </recommendedName>
</protein>
<name>A0A3Q9HSN2_9FIRM</name>
<accession>A0A3Q9HSN2</accession>